<dbReference type="SUPFAM" id="SSF88659">
    <property type="entry name" value="Sigma3 and sigma4 domains of RNA polymerase sigma factors"/>
    <property type="match status" value="1"/>
</dbReference>
<evidence type="ECO:0000256" key="4">
    <source>
        <dbReference type="ARBA" id="ARBA00023125"/>
    </source>
</evidence>
<evidence type="ECO:0000256" key="5">
    <source>
        <dbReference type="ARBA" id="ARBA00023163"/>
    </source>
</evidence>
<protein>
    <submittedName>
        <fullName evidence="8">RNA polymerase sigma factor</fullName>
    </submittedName>
</protein>
<evidence type="ECO:0000256" key="3">
    <source>
        <dbReference type="ARBA" id="ARBA00023082"/>
    </source>
</evidence>
<dbReference type="Proteomes" id="UP001620597">
    <property type="component" value="Unassembled WGS sequence"/>
</dbReference>
<comment type="similarity">
    <text evidence="1">Belongs to the sigma-70 factor family. ECF subfamily.</text>
</comment>
<keyword evidence="3" id="KW-0731">Sigma factor</keyword>
<dbReference type="InterPro" id="IPR036388">
    <property type="entry name" value="WH-like_DNA-bd_sf"/>
</dbReference>
<gene>
    <name evidence="8" type="ORF">WG929_09690</name>
</gene>
<dbReference type="InterPro" id="IPR013325">
    <property type="entry name" value="RNA_pol_sigma_r2"/>
</dbReference>
<dbReference type="InterPro" id="IPR014284">
    <property type="entry name" value="RNA_pol_sigma-70_dom"/>
</dbReference>
<comment type="caution">
    <text evidence="8">The sequence shown here is derived from an EMBL/GenBank/DDBJ whole genome shotgun (WGS) entry which is preliminary data.</text>
</comment>
<evidence type="ECO:0000259" key="6">
    <source>
        <dbReference type="Pfam" id="PF04542"/>
    </source>
</evidence>
<keyword evidence="9" id="KW-1185">Reference proteome</keyword>
<dbReference type="EMBL" id="JBBKTX010000010">
    <property type="protein sequence ID" value="MFK4752676.1"/>
    <property type="molecule type" value="Genomic_DNA"/>
</dbReference>
<evidence type="ECO:0000256" key="2">
    <source>
        <dbReference type="ARBA" id="ARBA00023015"/>
    </source>
</evidence>
<evidence type="ECO:0000256" key="1">
    <source>
        <dbReference type="ARBA" id="ARBA00010641"/>
    </source>
</evidence>
<proteinExistence type="inferred from homology"/>
<keyword evidence="5" id="KW-0804">Transcription</keyword>
<dbReference type="Pfam" id="PF04542">
    <property type="entry name" value="Sigma70_r2"/>
    <property type="match status" value="1"/>
</dbReference>
<dbReference type="SUPFAM" id="SSF88946">
    <property type="entry name" value="Sigma2 domain of RNA polymerase sigma factors"/>
    <property type="match status" value="1"/>
</dbReference>
<dbReference type="PANTHER" id="PTHR43133:SF8">
    <property type="entry name" value="RNA POLYMERASE SIGMA FACTOR HI_1459-RELATED"/>
    <property type="match status" value="1"/>
</dbReference>
<dbReference type="InterPro" id="IPR007627">
    <property type="entry name" value="RNA_pol_sigma70_r2"/>
</dbReference>
<dbReference type="InterPro" id="IPR039425">
    <property type="entry name" value="RNA_pol_sigma-70-like"/>
</dbReference>
<name>A0ABW8NII4_9GAMM</name>
<keyword evidence="2" id="KW-0805">Transcription regulation</keyword>
<evidence type="ECO:0000259" key="7">
    <source>
        <dbReference type="Pfam" id="PF08281"/>
    </source>
</evidence>
<accession>A0ABW8NII4</accession>
<dbReference type="NCBIfam" id="TIGR02937">
    <property type="entry name" value="sigma70-ECF"/>
    <property type="match status" value="1"/>
</dbReference>
<feature type="domain" description="RNA polymerase sigma-70 region 2" evidence="6">
    <location>
        <begin position="40"/>
        <end position="101"/>
    </location>
</feature>
<dbReference type="InterPro" id="IPR013249">
    <property type="entry name" value="RNA_pol_sigma70_r4_t2"/>
</dbReference>
<dbReference type="Gene3D" id="1.10.10.10">
    <property type="entry name" value="Winged helix-like DNA-binding domain superfamily/Winged helix DNA-binding domain"/>
    <property type="match status" value="1"/>
</dbReference>
<keyword evidence="4" id="KW-0238">DNA-binding</keyword>
<evidence type="ECO:0000313" key="8">
    <source>
        <dbReference type="EMBL" id="MFK4752676.1"/>
    </source>
</evidence>
<dbReference type="Pfam" id="PF08281">
    <property type="entry name" value="Sigma70_r4_2"/>
    <property type="match status" value="1"/>
</dbReference>
<reference evidence="8 9" key="1">
    <citation type="submission" date="2024-03" db="EMBL/GenBank/DDBJ databases">
        <title>High-quality draft genome sequence of Oceanobacter sp. wDCs-4.</title>
        <authorList>
            <person name="Dong C."/>
        </authorList>
    </citation>
    <scope>NUCLEOTIDE SEQUENCE [LARGE SCALE GENOMIC DNA]</scope>
    <source>
        <strain evidence="9">wDCs-4</strain>
    </source>
</reference>
<dbReference type="RefSeq" id="WP_416205877.1">
    <property type="nucleotide sequence ID" value="NZ_JBBKTX010000010.1"/>
</dbReference>
<dbReference type="Gene3D" id="1.10.1740.10">
    <property type="match status" value="1"/>
</dbReference>
<organism evidence="8 9">
    <name type="scientific">Oceanobacter antarcticus</name>
    <dbReference type="NCBI Taxonomy" id="3133425"/>
    <lineage>
        <taxon>Bacteria</taxon>
        <taxon>Pseudomonadati</taxon>
        <taxon>Pseudomonadota</taxon>
        <taxon>Gammaproteobacteria</taxon>
        <taxon>Oceanospirillales</taxon>
        <taxon>Oceanospirillaceae</taxon>
        <taxon>Oceanobacter</taxon>
    </lineage>
</organism>
<feature type="domain" description="RNA polymerase sigma factor 70 region 4 type 2" evidence="7">
    <location>
        <begin position="128"/>
        <end position="178"/>
    </location>
</feature>
<dbReference type="PANTHER" id="PTHR43133">
    <property type="entry name" value="RNA POLYMERASE ECF-TYPE SIGMA FACTO"/>
    <property type="match status" value="1"/>
</dbReference>
<evidence type="ECO:0000313" key="9">
    <source>
        <dbReference type="Proteomes" id="UP001620597"/>
    </source>
</evidence>
<sequence>MKLTSQAFTARLACDKNPASSLPGDDDKGAPYEQQLTQDIPRLRRYIASQVNNPQEVDDLLQDTLLRSLRPTNHERISSPVAYALRVARSVVVDYWRAGKRQPELLESLPEAVGICMEDEHIDRQKLELLSKVVAAMPELRRQVFILRRVEGLSRDQIACQLGLADEAVKKHITRAMMDIAKAMAGAGYTH</sequence>
<dbReference type="InterPro" id="IPR013324">
    <property type="entry name" value="RNA_pol_sigma_r3/r4-like"/>
</dbReference>